<evidence type="ECO:0000313" key="1">
    <source>
        <dbReference type="EMBL" id="OYD06287.1"/>
    </source>
</evidence>
<dbReference type="EMBL" id="NOWF01000014">
    <property type="protein sequence ID" value="OYD06287.1"/>
    <property type="molecule type" value="Genomic_DNA"/>
</dbReference>
<evidence type="ECO:0000313" key="2">
    <source>
        <dbReference type="Proteomes" id="UP000215459"/>
    </source>
</evidence>
<protein>
    <submittedName>
        <fullName evidence="1">Uncharacterized protein</fullName>
    </submittedName>
</protein>
<comment type="caution">
    <text evidence="1">The sequence shown here is derived from an EMBL/GenBank/DDBJ whole genome shotgun (WGS) entry which is preliminary data.</text>
</comment>
<keyword evidence="2" id="KW-1185">Reference proteome</keyword>
<organism evidence="1 2">
    <name type="scientific">Paludifilum halophilum</name>
    <dbReference type="NCBI Taxonomy" id="1642702"/>
    <lineage>
        <taxon>Bacteria</taxon>
        <taxon>Bacillati</taxon>
        <taxon>Bacillota</taxon>
        <taxon>Bacilli</taxon>
        <taxon>Bacillales</taxon>
        <taxon>Thermoactinomycetaceae</taxon>
        <taxon>Paludifilum</taxon>
    </lineage>
</organism>
<reference evidence="1 2" key="1">
    <citation type="submission" date="2017-07" db="EMBL/GenBank/DDBJ databases">
        <title>The genome sequence of Paludifilum halophilum highlights mechanisms for microbial adaptation to high salt environemnts.</title>
        <authorList>
            <person name="Belbahri L."/>
        </authorList>
    </citation>
    <scope>NUCLEOTIDE SEQUENCE [LARGE SCALE GENOMIC DNA]</scope>
    <source>
        <strain evidence="1 2">DSM 102817</strain>
    </source>
</reference>
<dbReference type="AlphaFoldDB" id="A0A235B307"/>
<proteinExistence type="predicted"/>
<name>A0A235B307_9BACL</name>
<gene>
    <name evidence="1" type="ORF">CHM34_17130</name>
</gene>
<accession>A0A235B307</accession>
<dbReference type="Proteomes" id="UP000215459">
    <property type="component" value="Unassembled WGS sequence"/>
</dbReference>
<sequence length="155" mass="17237">MNETPEKVTVLLHVQRIQGDEFAAGIRIYRGSRAKDCVDENELGFASLYIPDGGSTRKAARDAARIALDMLVDMTEGNPPLFPDLPVQTTIRNQCNGLNEGRIRNRITLLYANRGTYVRFHPDPIAVKLAKDIADDAARRKTTITEVLRGPAEVF</sequence>